<organism evidence="1 2">
    <name type="scientific">Cordyceps militaris</name>
    <name type="common">Caterpillar fungus</name>
    <name type="synonym">Clavaria militaris</name>
    <dbReference type="NCBI Taxonomy" id="73501"/>
    <lineage>
        <taxon>Eukaryota</taxon>
        <taxon>Fungi</taxon>
        <taxon>Dikarya</taxon>
        <taxon>Ascomycota</taxon>
        <taxon>Pezizomycotina</taxon>
        <taxon>Sordariomycetes</taxon>
        <taxon>Hypocreomycetidae</taxon>
        <taxon>Hypocreales</taxon>
        <taxon>Cordycipitaceae</taxon>
        <taxon>Cordyceps</taxon>
    </lineage>
</organism>
<evidence type="ECO:0000313" key="1">
    <source>
        <dbReference type="EMBL" id="ATY66296.1"/>
    </source>
</evidence>
<protein>
    <submittedName>
        <fullName evidence="1">Uncharacterized protein</fullName>
    </submittedName>
</protein>
<accession>A0A2H4ST60</accession>
<sequence>MGKLIEHRQWQMRKLSKRSFYHVAPRTRSIVVVLIPAKSRLPLSLAKTIENNAWQCCQLHHYEEVPDTASTIRQKETETEGCFGLIPTTWFAAVGDPPNLAVIFRNWDPASTDGTIAATDLLPSSRGNTHLSSCFVPPSN</sequence>
<proteinExistence type="predicted"/>
<dbReference type="Proteomes" id="UP000323067">
    <property type="component" value="Chromosome iii"/>
</dbReference>
<name>A0A2H4ST60_CORMI</name>
<dbReference type="EMBL" id="CP023326">
    <property type="protein sequence ID" value="ATY66296.1"/>
    <property type="molecule type" value="Genomic_DNA"/>
</dbReference>
<dbReference type="AlphaFoldDB" id="A0A2H4ST60"/>
<dbReference type="VEuPathDB" id="FungiDB:CCM_09646"/>
<reference evidence="1 2" key="1">
    <citation type="journal article" date="2017" name="BMC Genomics">
        <title>Chromosome level assembly and secondary metabolite potential of the parasitic fungus Cordyceps militaris.</title>
        <authorList>
            <person name="Kramer G.J."/>
            <person name="Nodwell J.R."/>
        </authorList>
    </citation>
    <scope>NUCLEOTIDE SEQUENCE [LARGE SCALE GENOMIC DNA]</scope>
    <source>
        <strain evidence="1 2">ATCC 34164</strain>
    </source>
</reference>
<evidence type="ECO:0000313" key="2">
    <source>
        <dbReference type="Proteomes" id="UP000323067"/>
    </source>
</evidence>
<gene>
    <name evidence="1" type="ORF">A9K55_002170</name>
</gene>
<dbReference type="VEuPathDB" id="FungiDB:A9K55_002170"/>